<protein>
    <recommendedName>
        <fullName evidence="4">cAMP-independent regulatory protein pac2</fullName>
    </recommendedName>
</protein>
<feature type="compositionally biased region" description="Polar residues" evidence="1">
    <location>
        <begin position="397"/>
        <end position="454"/>
    </location>
</feature>
<dbReference type="GO" id="GO:0003677">
    <property type="term" value="F:DNA binding"/>
    <property type="evidence" value="ECO:0007669"/>
    <property type="project" value="TreeGrafter"/>
</dbReference>
<feature type="compositionally biased region" description="Pro residues" evidence="1">
    <location>
        <begin position="236"/>
        <end position="247"/>
    </location>
</feature>
<keyword evidence="3" id="KW-1185">Reference proteome</keyword>
<sequence>MDTYHGHVRTPADAIKLFEACRLGLLPRVQRRLSEKERQSIKSGSVFVWDEREAGMRRWTDGKSWSASRVSGSFLTYREMEGKRGGGQFVPPPTRRIGGKTPDSGRGSDEDQDMDGDGPDGYRYKPDGLMKQSFSITTSTGQHLHLISYYSRPHPGAPELLQPTTDPSLRHIVPVKGMYPESTVHEAQGPPVTRAPMQQAPYMQSPQQHIQQSPYQQRGPPPHPYAVAQQQNYNWPPSPISTPPYPPHAGSMHNSAPHHQGSQHNSPYQQHSPYAPNGMPPTSMGQHPPPQTVFDRPPPPLADSSLPPPPPPPQHRGMSTATAQNMMPHYAPNPSPRVAQARLVAEQQAHAEQQAQIAQRALQSAAPILDPRLVGQNLPPVQVNGGARASTPPGTKPQDQANTPGSNGRASPNGTPNGNSTSQAQSIPSISSLVHATDSVSVMSDNKSNSSRAGSKSPKEDNQRPKDIPHEKLNIIGEDQRAIRVLDRKFM</sequence>
<name>A0A2J6QST3_HYAVF</name>
<feature type="compositionally biased region" description="Polar residues" evidence="1">
    <location>
        <begin position="260"/>
        <end position="272"/>
    </location>
</feature>
<evidence type="ECO:0000313" key="3">
    <source>
        <dbReference type="Proteomes" id="UP000235786"/>
    </source>
</evidence>
<dbReference type="AlphaFoldDB" id="A0A2J6QST3"/>
<feature type="region of interest" description="Disordered" evidence="1">
    <location>
        <begin position="81"/>
        <end position="123"/>
    </location>
</feature>
<reference evidence="2 3" key="1">
    <citation type="submission" date="2016-04" db="EMBL/GenBank/DDBJ databases">
        <title>A degradative enzymes factory behind the ericoid mycorrhizal symbiosis.</title>
        <authorList>
            <consortium name="DOE Joint Genome Institute"/>
            <person name="Martino E."/>
            <person name="Morin E."/>
            <person name="Grelet G."/>
            <person name="Kuo A."/>
            <person name="Kohler A."/>
            <person name="Daghino S."/>
            <person name="Barry K."/>
            <person name="Choi C."/>
            <person name="Cichocki N."/>
            <person name="Clum A."/>
            <person name="Copeland A."/>
            <person name="Hainaut M."/>
            <person name="Haridas S."/>
            <person name="Labutti K."/>
            <person name="Lindquist E."/>
            <person name="Lipzen A."/>
            <person name="Khouja H.-R."/>
            <person name="Murat C."/>
            <person name="Ohm R."/>
            <person name="Olson A."/>
            <person name="Spatafora J."/>
            <person name="Veneault-Fourrey C."/>
            <person name="Henrissat B."/>
            <person name="Grigoriev I."/>
            <person name="Martin F."/>
            <person name="Perotto S."/>
        </authorList>
    </citation>
    <scope>NUCLEOTIDE SEQUENCE [LARGE SCALE GENOMIC DNA]</scope>
    <source>
        <strain evidence="2 3">F</strain>
    </source>
</reference>
<feature type="compositionally biased region" description="Low complexity" evidence="1">
    <location>
        <begin position="204"/>
        <end position="217"/>
    </location>
</feature>
<dbReference type="Pfam" id="PF09729">
    <property type="entry name" value="Gti1_Pac2"/>
    <property type="match status" value="1"/>
</dbReference>
<feature type="non-terminal residue" evidence="2">
    <location>
        <position position="491"/>
    </location>
</feature>
<dbReference type="OrthoDB" id="5572844at2759"/>
<evidence type="ECO:0000313" key="2">
    <source>
        <dbReference type="EMBL" id="PMD29328.1"/>
    </source>
</evidence>
<feature type="compositionally biased region" description="Low complexity" evidence="1">
    <location>
        <begin position="345"/>
        <end position="360"/>
    </location>
</feature>
<dbReference type="InterPro" id="IPR018608">
    <property type="entry name" value="Gti1/Pac2"/>
</dbReference>
<feature type="compositionally biased region" description="Basic and acidic residues" evidence="1">
    <location>
        <begin position="457"/>
        <end position="479"/>
    </location>
</feature>
<dbReference type="PANTHER" id="PTHR28027">
    <property type="entry name" value="TRANSCRIPTIONAL REGULATOR MIT1"/>
    <property type="match status" value="1"/>
</dbReference>
<proteinExistence type="predicted"/>
<feature type="region of interest" description="Disordered" evidence="1">
    <location>
        <begin position="185"/>
        <end position="360"/>
    </location>
</feature>
<evidence type="ECO:0008006" key="4">
    <source>
        <dbReference type="Google" id="ProtNLM"/>
    </source>
</evidence>
<feature type="compositionally biased region" description="Pro residues" evidence="1">
    <location>
        <begin position="287"/>
        <end position="314"/>
    </location>
</feature>
<dbReference type="EMBL" id="KZ613975">
    <property type="protein sequence ID" value="PMD29328.1"/>
    <property type="molecule type" value="Genomic_DNA"/>
</dbReference>
<feature type="region of interest" description="Disordered" evidence="1">
    <location>
        <begin position="373"/>
        <end position="479"/>
    </location>
</feature>
<dbReference type="Proteomes" id="UP000235786">
    <property type="component" value="Unassembled WGS sequence"/>
</dbReference>
<organism evidence="2 3">
    <name type="scientific">Hyaloscypha variabilis (strain UAMH 11265 / GT02V1 / F)</name>
    <name type="common">Meliniomyces variabilis</name>
    <dbReference type="NCBI Taxonomy" id="1149755"/>
    <lineage>
        <taxon>Eukaryota</taxon>
        <taxon>Fungi</taxon>
        <taxon>Dikarya</taxon>
        <taxon>Ascomycota</taxon>
        <taxon>Pezizomycotina</taxon>
        <taxon>Leotiomycetes</taxon>
        <taxon>Helotiales</taxon>
        <taxon>Hyaloscyphaceae</taxon>
        <taxon>Hyaloscypha</taxon>
        <taxon>Hyaloscypha variabilis</taxon>
    </lineage>
</organism>
<evidence type="ECO:0000256" key="1">
    <source>
        <dbReference type="SAM" id="MobiDB-lite"/>
    </source>
</evidence>
<gene>
    <name evidence="2" type="ORF">L207DRAFT_521009</name>
</gene>
<dbReference type="PANTHER" id="PTHR28027:SF1">
    <property type="entry name" value="CAMP INDEPENDENT REGULATORY PROTEIN (AFU_ORTHOLOGUE AFUA_3G09640)"/>
    <property type="match status" value="1"/>
</dbReference>
<accession>A0A2J6QST3</accession>